<reference evidence="2" key="3">
    <citation type="submission" date="2024-01" db="EMBL/GenBank/DDBJ databases">
        <authorList>
            <person name="Coelho M.A."/>
            <person name="David-Palma M."/>
            <person name="Shea T."/>
            <person name="Sun S."/>
            <person name="Cuomo C.A."/>
            <person name="Heitman J."/>
        </authorList>
    </citation>
    <scope>NUCLEOTIDE SEQUENCE</scope>
    <source>
        <strain evidence="2">CBS 7841</strain>
    </source>
</reference>
<feature type="compositionally biased region" description="Polar residues" evidence="1">
    <location>
        <begin position="225"/>
        <end position="241"/>
    </location>
</feature>
<evidence type="ECO:0000256" key="1">
    <source>
        <dbReference type="SAM" id="MobiDB-lite"/>
    </source>
</evidence>
<dbReference type="EMBL" id="CP143785">
    <property type="protein sequence ID" value="WVN86298.1"/>
    <property type="molecule type" value="Genomic_DNA"/>
</dbReference>
<dbReference type="Proteomes" id="UP000094043">
    <property type="component" value="Chromosome 2"/>
</dbReference>
<evidence type="ECO:0000313" key="2">
    <source>
        <dbReference type="EMBL" id="WVN86298.1"/>
    </source>
</evidence>
<dbReference type="GeneID" id="91085674"/>
<keyword evidence="3" id="KW-1185">Reference proteome</keyword>
<dbReference type="RefSeq" id="XP_066066998.1">
    <property type="nucleotide sequence ID" value="XM_066210901.1"/>
</dbReference>
<dbReference type="InterPro" id="IPR029058">
    <property type="entry name" value="AB_hydrolase_fold"/>
</dbReference>
<evidence type="ECO:0000313" key="3">
    <source>
        <dbReference type="Proteomes" id="UP000094043"/>
    </source>
</evidence>
<name>A0AAJ8JQ12_9TREE</name>
<protein>
    <recommendedName>
        <fullName evidence="4">AB hydrolase-1 domain-containing protein</fullName>
    </recommendedName>
</protein>
<feature type="region of interest" description="Disordered" evidence="1">
    <location>
        <begin position="225"/>
        <end position="246"/>
    </location>
</feature>
<reference evidence="2" key="1">
    <citation type="submission" date="2016-06" db="EMBL/GenBank/DDBJ databases">
        <authorList>
            <person name="Cuomo C."/>
            <person name="Litvintseva A."/>
            <person name="Heitman J."/>
            <person name="Chen Y."/>
            <person name="Sun S."/>
            <person name="Springer D."/>
            <person name="Dromer F."/>
            <person name="Young S."/>
            <person name="Zeng Q."/>
            <person name="Chapman S."/>
            <person name="Gujja S."/>
            <person name="Saif S."/>
            <person name="Birren B."/>
        </authorList>
    </citation>
    <scope>NUCLEOTIDE SEQUENCE</scope>
    <source>
        <strain evidence="2">CBS 7841</strain>
    </source>
</reference>
<dbReference type="KEGG" id="cdep:91085674"/>
<organism evidence="2 3">
    <name type="scientific">Cryptococcus depauperatus CBS 7841</name>
    <dbReference type="NCBI Taxonomy" id="1295531"/>
    <lineage>
        <taxon>Eukaryota</taxon>
        <taxon>Fungi</taxon>
        <taxon>Dikarya</taxon>
        <taxon>Basidiomycota</taxon>
        <taxon>Agaricomycotina</taxon>
        <taxon>Tremellomycetes</taxon>
        <taxon>Tremellales</taxon>
        <taxon>Cryptococcaceae</taxon>
        <taxon>Cryptococcus</taxon>
    </lineage>
</organism>
<dbReference type="Gene3D" id="3.40.50.1820">
    <property type="entry name" value="alpha/beta hydrolase"/>
    <property type="match status" value="1"/>
</dbReference>
<reference evidence="2" key="2">
    <citation type="journal article" date="2022" name="Elife">
        <title>Obligate sexual reproduction of a homothallic fungus closely related to the Cryptococcus pathogenic species complex.</title>
        <authorList>
            <person name="Passer A.R."/>
            <person name="Clancey S.A."/>
            <person name="Shea T."/>
            <person name="David-Palma M."/>
            <person name="Averette A.F."/>
            <person name="Boekhout T."/>
            <person name="Porcel B.M."/>
            <person name="Nowrousian M."/>
            <person name="Cuomo C.A."/>
            <person name="Sun S."/>
            <person name="Heitman J."/>
            <person name="Coelho M.A."/>
        </authorList>
    </citation>
    <scope>NUCLEOTIDE SEQUENCE</scope>
    <source>
        <strain evidence="2">CBS 7841</strain>
    </source>
</reference>
<sequence length="474" mass="52710">MQATEVTALSDPESYLSLIKFNRRLNCCPRTNLPVTFSDIGDENGVPVLYVLPSGCSRWVAAPMDPLAKKYGVRMIVVDRPGCGGTGQIPLDQRIERSGEMMVSVLEHLKIKPAHIVASSAGIYYTLHLLIHHASAFKTSLNPPPTVYMMAPWVPLLSPEDPEYWPFKWDWIPSPLIATQHITTPHLIKAAEQVQKAYDKGLKAFEEGKTLASKWYRSFAPISPQIESPNSPTETVPSMSSEPYGEPGNDFSLGKGTQAILSDMRGAGVVEDTNVSRPEDSASQESRRTRYWGQTPCCVSCLVNGYMQVENGQGIGQEHLLCLNRGSNQTGSQWLKTSISNLAATIELAQCLAPILTKNELAQRYSIDEMSFESVDTPDSELMVKRPTKVSPISTKPLHPLKLHVWWGWQDDMVPRKGQIWFNNLVQGYSGMIDLAIHDVPNGDHVDLLSRKEGIHQCLQLIQHQNDKTPLEAE</sequence>
<dbReference type="SUPFAM" id="SSF53474">
    <property type="entry name" value="alpha/beta-Hydrolases"/>
    <property type="match status" value="1"/>
</dbReference>
<evidence type="ECO:0008006" key="4">
    <source>
        <dbReference type="Google" id="ProtNLM"/>
    </source>
</evidence>
<dbReference type="AlphaFoldDB" id="A0AAJ8JQ12"/>
<gene>
    <name evidence="2" type="ORF">L203_101461</name>
</gene>
<accession>A0AAJ8JQ12</accession>
<proteinExistence type="predicted"/>